<feature type="region of interest" description="Disordered" evidence="1">
    <location>
        <begin position="36"/>
        <end position="59"/>
    </location>
</feature>
<accession>A0A9N9C1N6</accession>
<evidence type="ECO:0000313" key="3">
    <source>
        <dbReference type="Proteomes" id="UP000789342"/>
    </source>
</evidence>
<keyword evidence="3" id="KW-1185">Reference proteome</keyword>
<dbReference type="EMBL" id="CAJVPV010005041">
    <property type="protein sequence ID" value="CAG8583603.1"/>
    <property type="molecule type" value="Genomic_DNA"/>
</dbReference>
<sequence length="322" mass="36395">MEIAHILNSRDFTPDCKKCTYLIDISQEKKLESSLPTETSFLPDARNQHQTTLTTKGKAHKKRQIFAPLATNSINSIDTRSCESKSLKEQQAINSRKHSSAIAKTRKISDPIYNRDDRMLEWVYAQRKEFPNRRFYFDDSVKTNKNQMKQGIKMLGAEHVSFYDVEKVTHIVTSREVPKEDNKENKQRESHEDINEKVDMTLCLPKGTSMSTTKIAQKRPLESTKVNNISAAQPGTQRKKLKTPRANAGGGGLRGGSKENVNILSQFFPKQNQNGTLTTKEIKAASKRPFESGLQKLNVDKKLLESINANAMTDIDLAAAQR</sequence>
<protein>
    <submittedName>
        <fullName evidence="2">15171_t:CDS:1</fullName>
    </submittedName>
</protein>
<feature type="non-terminal residue" evidence="2">
    <location>
        <position position="322"/>
    </location>
</feature>
<dbReference type="Proteomes" id="UP000789342">
    <property type="component" value="Unassembled WGS sequence"/>
</dbReference>
<evidence type="ECO:0000313" key="2">
    <source>
        <dbReference type="EMBL" id="CAG8583603.1"/>
    </source>
</evidence>
<feature type="region of interest" description="Disordered" evidence="1">
    <location>
        <begin position="231"/>
        <end position="258"/>
    </location>
</feature>
<dbReference type="AlphaFoldDB" id="A0A9N9C1N6"/>
<dbReference type="InterPro" id="IPR036420">
    <property type="entry name" value="BRCT_dom_sf"/>
</dbReference>
<proteinExistence type="predicted"/>
<dbReference type="SUPFAM" id="SSF52113">
    <property type="entry name" value="BRCT domain"/>
    <property type="match status" value="1"/>
</dbReference>
<organism evidence="2 3">
    <name type="scientific">Acaulospora morrowiae</name>
    <dbReference type="NCBI Taxonomy" id="94023"/>
    <lineage>
        <taxon>Eukaryota</taxon>
        <taxon>Fungi</taxon>
        <taxon>Fungi incertae sedis</taxon>
        <taxon>Mucoromycota</taxon>
        <taxon>Glomeromycotina</taxon>
        <taxon>Glomeromycetes</taxon>
        <taxon>Diversisporales</taxon>
        <taxon>Acaulosporaceae</taxon>
        <taxon>Acaulospora</taxon>
    </lineage>
</organism>
<name>A0A9N9C1N6_9GLOM</name>
<reference evidence="2" key="1">
    <citation type="submission" date="2021-06" db="EMBL/GenBank/DDBJ databases">
        <authorList>
            <person name="Kallberg Y."/>
            <person name="Tangrot J."/>
            <person name="Rosling A."/>
        </authorList>
    </citation>
    <scope>NUCLEOTIDE SEQUENCE</scope>
    <source>
        <strain evidence="2">CL551</strain>
    </source>
</reference>
<comment type="caution">
    <text evidence="2">The sequence shown here is derived from an EMBL/GenBank/DDBJ whole genome shotgun (WGS) entry which is preliminary data.</text>
</comment>
<dbReference type="Gene3D" id="3.40.50.10190">
    <property type="entry name" value="BRCT domain"/>
    <property type="match status" value="1"/>
</dbReference>
<dbReference type="OrthoDB" id="21380at2759"/>
<gene>
    <name evidence="2" type="ORF">AMORRO_LOCUS7021</name>
</gene>
<evidence type="ECO:0000256" key="1">
    <source>
        <dbReference type="SAM" id="MobiDB-lite"/>
    </source>
</evidence>